<reference evidence="3" key="1">
    <citation type="submission" date="2016-11" db="UniProtKB">
        <authorList>
            <consortium name="WormBaseParasite"/>
        </authorList>
    </citation>
    <scope>IDENTIFICATION</scope>
</reference>
<keyword evidence="1" id="KW-0812">Transmembrane</keyword>
<keyword evidence="1" id="KW-0472">Membrane</keyword>
<evidence type="ECO:0000256" key="1">
    <source>
        <dbReference type="SAM" id="Phobius"/>
    </source>
</evidence>
<evidence type="ECO:0000313" key="2">
    <source>
        <dbReference type="Proteomes" id="UP000095282"/>
    </source>
</evidence>
<proteinExistence type="predicted"/>
<keyword evidence="1" id="KW-1133">Transmembrane helix</keyword>
<feature type="transmembrane region" description="Helical" evidence="1">
    <location>
        <begin position="20"/>
        <end position="39"/>
    </location>
</feature>
<keyword evidence="2" id="KW-1185">Reference proteome</keyword>
<dbReference type="Proteomes" id="UP000095282">
    <property type="component" value="Unplaced"/>
</dbReference>
<dbReference type="WBParaSite" id="Csp11.Scaffold629.g11117.t1">
    <property type="protein sequence ID" value="Csp11.Scaffold629.g11117.t1"/>
    <property type="gene ID" value="Csp11.Scaffold629.g11117"/>
</dbReference>
<evidence type="ECO:0000313" key="3">
    <source>
        <dbReference type="WBParaSite" id="Csp11.Scaffold629.g11117.t1"/>
    </source>
</evidence>
<feature type="transmembrane region" description="Helical" evidence="1">
    <location>
        <begin position="51"/>
        <end position="75"/>
    </location>
</feature>
<accession>A0A1I7TRR7</accession>
<protein>
    <submittedName>
        <fullName evidence="3">G_PROTEIN_RECEP_F1_2 domain-containing protein</fullName>
    </submittedName>
</protein>
<name>A0A1I7TRR7_9PELO</name>
<sequence>MNTALPTYRLLSFGQLLEQSFAVLFPVPLFVFDVVLLAATISNRRDTTIPVAYIVLMAIRGMLTTSCLSMQHFIYVITTADQYQSEFTQNLFLKVCLSRFPGYTRSGEHFVGHVFLPQCIEHQHNYEY</sequence>
<organism evidence="2 3">
    <name type="scientific">Caenorhabditis tropicalis</name>
    <dbReference type="NCBI Taxonomy" id="1561998"/>
    <lineage>
        <taxon>Eukaryota</taxon>
        <taxon>Metazoa</taxon>
        <taxon>Ecdysozoa</taxon>
        <taxon>Nematoda</taxon>
        <taxon>Chromadorea</taxon>
        <taxon>Rhabditida</taxon>
        <taxon>Rhabditina</taxon>
        <taxon>Rhabditomorpha</taxon>
        <taxon>Rhabditoidea</taxon>
        <taxon>Rhabditidae</taxon>
        <taxon>Peloderinae</taxon>
        <taxon>Caenorhabditis</taxon>
    </lineage>
</organism>
<dbReference type="AlphaFoldDB" id="A0A1I7TRR7"/>